<sequence length="96" mass="9557">MSNSYGANHPRTTTVLVLGILSLVLCQFLGPVAWVMGKNALKEIDASGGGIGGRSNVKVGYICGIIATVLLVIGIVAGIIVNVAGGSSETAAAFAA</sequence>
<feature type="transmembrane region" description="Helical" evidence="1">
    <location>
        <begin position="15"/>
        <end position="37"/>
    </location>
</feature>
<accession>A0A6G9YTK5</accession>
<evidence type="ECO:0000313" key="2">
    <source>
        <dbReference type="EMBL" id="QIS16346.1"/>
    </source>
</evidence>
<keyword evidence="3" id="KW-1185">Reference proteome</keyword>
<reference evidence="2 3" key="1">
    <citation type="journal article" date="2019" name="ACS Chem. Biol.">
        <title>Identification and Mobilization of a Cryptic Antibiotic Biosynthesis Gene Locus from a Human-Pathogenic Nocardia Isolate.</title>
        <authorList>
            <person name="Herisse M."/>
            <person name="Ishida K."/>
            <person name="Porter J.L."/>
            <person name="Howden B."/>
            <person name="Hertweck C."/>
            <person name="Stinear T.P."/>
            <person name="Pidot S.J."/>
        </authorList>
    </citation>
    <scope>NUCLEOTIDE SEQUENCE [LARGE SCALE GENOMIC DNA]</scope>
    <source>
        <strain evidence="2 3">AUSMDU00012717</strain>
    </source>
</reference>
<dbReference type="AlphaFoldDB" id="A0A6G9YTK5"/>
<gene>
    <name evidence="2" type="ORF">F5544_42690</name>
</gene>
<dbReference type="RefSeq" id="WP_203217471.1">
    <property type="nucleotide sequence ID" value="NZ_CP046172.1"/>
</dbReference>
<proteinExistence type="predicted"/>
<keyword evidence="1" id="KW-0472">Membrane</keyword>
<evidence type="ECO:0000256" key="1">
    <source>
        <dbReference type="SAM" id="Phobius"/>
    </source>
</evidence>
<keyword evidence="1" id="KW-1133">Transmembrane helix</keyword>
<feature type="transmembrane region" description="Helical" evidence="1">
    <location>
        <begin position="58"/>
        <end position="81"/>
    </location>
</feature>
<name>A0A6G9YTK5_9NOCA</name>
<dbReference type="EMBL" id="CP046172">
    <property type="protein sequence ID" value="QIS16346.1"/>
    <property type="molecule type" value="Genomic_DNA"/>
</dbReference>
<protein>
    <submittedName>
        <fullName evidence="2">DUF4190 domain-containing protein</fullName>
    </submittedName>
</protein>
<keyword evidence="1" id="KW-0812">Transmembrane</keyword>
<organism evidence="2 3">
    <name type="scientific">Nocardia arthritidis</name>
    <dbReference type="NCBI Taxonomy" id="228602"/>
    <lineage>
        <taxon>Bacteria</taxon>
        <taxon>Bacillati</taxon>
        <taxon>Actinomycetota</taxon>
        <taxon>Actinomycetes</taxon>
        <taxon>Mycobacteriales</taxon>
        <taxon>Nocardiaceae</taxon>
        <taxon>Nocardia</taxon>
    </lineage>
</organism>
<evidence type="ECO:0000313" key="3">
    <source>
        <dbReference type="Proteomes" id="UP000503540"/>
    </source>
</evidence>
<dbReference type="KEGG" id="nah:F5544_42690"/>
<dbReference type="Proteomes" id="UP000503540">
    <property type="component" value="Chromosome"/>
</dbReference>